<evidence type="ECO:0000313" key="2">
    <source>
        <dbReference type="EMBL" id="KAF5781899.1"/>
    </source>
</evidence>
<protein>
    <submittedName>
        <fullName evidence="2">Uncharacterized protein</fullName>
    </submittedName>
</protein>
<keyword evidence="1" id="KW-0812">Transmembrane</keyword>
<keyword evidence="1" id="KW-0472">Membrane</keyword>
<reference evidence="2" key="1">
    <citation type="journal article" date="2017" name="Nature">
        <title>The sunflower genome provides insights into oil metabolism, flowering and Asterid evolution.</title>
        <authorList>
            <person name="Badouin H."/>
            <person name="Gouzy J."/>
            <person name="Grassa C.J."/>
            <person name="Murat F."/>
            <person name="Staton S.E."/>
            <person name="Cottret L."/>
            <person name="Lelandais-Briere C."/>
            <person name="Owens G.L."/>
            <person name="Carrere S."/>
            <person name="Mayjonade B."/>
            <person name="Legrand L."/>
            <person name="Gill N."/>
            <person name="Kane N.C."/>
            <person name="Bowers J.E."/>
            <person name="Hubner S."/>
            <person name="Bellec A."/>
            <person name="Berard A."/>
            <person name="Berges H."/>
            <person name="Blanchet N."/>
            <person name="Boniface M.C."/>
            <person name="Brunel D."/>
            <person name="Catrice O."/>
            <person name="Chaidir N."/>
            <person name="Claudel C."/>
            <person name="Donnadieu C."/>
            <person name="Faraut T."/>
            <person name="Fievet G."/>
            <person name="Helmstetter N."/>
            <person name="King M."/>
            <person name="Knapp S.J."/>
            <person name="Lai Z."/>
            <person name="Le Paslier M.C."/>
            <person name="Lippi Y."/>
            <person name="Lorenzon L."/>
            <person name="Mandel J.R."/>
            <person name="Marage G."/>
            <person name="Marchand G."/>
            <person name="Marquand E."/>
            <person name="Bret-Mestries E."/>
            <person name="Morien E."/>
            <person name="Nambeesan S."/>
            <person name="Nguyen T."/>
            <person name="Pegot-Espagnet P."/>
            <person name="Pouilly N."/>
            <person name="Raftis F."/>
            <person name="Sallet E."/>
            <person name="Schiex T."/>
            <person name="Thomas J."/>
            <person name="Vandecasteele C."/>
            <person name="Vares D."/>
            <person name="Vear F."/>
            <person name="Vautrin S."/>
            <person name="Crespi M."/>
            <person name="Mangin B."/>
            <person name="Burke J.M."/>
            <person name="Salse J."/>
            <person name="Munos S."/>
            <person name="Vincourt P."/>
            <person name="Rieseberg L.H."/>
            <person name="Langlade N.B."/>
        </authorList>
    </citation>
    <scope>NUCLEOTIDE SEQUENCE</scope>
    <source>
        <tissue evidence="2">Leaves</tissue>
    </source>
</reference>
<evidence type="ECO:0000256" key="1">
    <source>
        <dbReference type="SAM" id="Phobius"/>
    </source>
</evidence>
<feature type="transmembrane region" description="Helical" evidence="1">
    <location>
        <begin position="98"/>
        <end position="116"/>
    </location>
</feature>
<comment type="caution">
    <text evidence="2">The sequence shown here is derived from an EMBL/GenBank/DDBJ whole genome shotgun (WGS) entry which is preliminary data.</text>
</comment>
<feature type="transmembrane region" description="Helical" evidence="1">
    <location>
        <begin position="21"/>
        <end position="39"/>
    </location>
</feature>
<evidence type="ECO:0000313" key="3">
    <source>
        <dbReference type="Proteomes" id="UP000215914"/>
    </source>
</evidence>
<gene>
    <name evidence="2" type="ORF">HanXRQr2_Chr11g0489241</name>
</gene>
<sequence>MLLLLKEKQDARMLMILASSYFILSVGCFVNCFPCLHNLKDDWRHMGVLVFVCVLGINTSTGDIRQAWFGRMSFCWYPHLHPTPKPKPIGFRNCVCQIKMWFLCTVMGMVALGWVTNHRWNTRKRDSFMSWCVWMYCILEVMLLDIGLFFVAVLRSSKSWPHHLQKLCNHKDYYTPLHSSNSLRKLSRLIKLLLVFN</sequence>
<dbReference type="EMBL" id="MNCJ02000326">
    <property type="protein sequence ID" value="KAF5781899.1"/>
    <property type="molecule type" value="Genomic_DNA"/>
</dbReference>
<proteinExistence type="predicted"/>
<feature type="transmembrane region" description="Helical" evidence="1">
    <location>
        <begin position="45"/>
        <end position="64"/>
    </location>
</feature>
<dbReference type="PROSITE" id="PS51257">
    <property type="entry name" value="PROKAR_LIPOPROTEIN"/>
    <property type="match status" value="1"/>
</dbReference>
<dbReference type="AlphaFoldDB" id="A0A9K3HNM7"/>
<name>A0A9K3HNM7_HELAN</name>
<keyword evidence="3" id="KW-1185">Reference proteome</keyword>
<accession>A0A9K3HNM7</accession>
<dbReference type="Gramene" id="mRNA:HanXRQr2_Chr11g0489241">
    <property type="protein sequence ID" value="CDS:HanXRQr2_Chr11g0489241.1"/>
    <property type="gene ID" value="HanXRQr2_Chr11g0489241"/>
</dbReference>
<feature type="transmembrane region" description="Helical" evidence="1">
    <location>
        <begin position="128"/>
        <end position="154"/>
    </location>
</feature>
<reference evidence="2" key="2">
    <citation type="submission" date="2020-06" db="EMBL/GenBank/DDBJ databases">
        <title>Helianthus annuus Genome sequencing and assembly Release 2.</title>
        <authorList>
            <person name="Gouzy J."/>
            <person name="Langlade N."/>
            <person name="Munos S."/>
        </authorList>
    </citation>
    <scope>NUCLEOTIDE SEQUENCE</scope>
    <source>
        <tissue evidence="2">Leaves</tissue>
    </source>
</reference>
<keyword evidence="1" id="KW-1133">Transmembrane helix</keyword>
<dbReference type="Proteomes" id="UP000215914">
    <property type="component" value="Unassembled WGS sequence"/>
</dbReference>
<organism evidence="2 3">
    <name type="scientific">Helianthus annuus</name>
    <name type="common">Common sunflower</name>
    <dbReference type="NCBI Taxonomy" id="4232"/>
    <lineage>
        <taxon>Eukaryota</taxon>
        <taxon>Viridiplantae</taxon>
        <taxon>Streptophyta</taxon>
        <taxon>Embryophyta</taxon>
        <taxon>Tracheophyta</taxon>
        <taxon>Spermatophyta</taxon>
        <taxon>Magnoliopsida</taxon>
        <taxon>eudicotyledons</taxon>
        <taxon>Gunneridae</taxon>
        <taxon>Pentapetalae</taxon>
        <taxon>asterids</taxon>
        <taxon>campanulids</taxon>
        <taxon>Asterales</taxon>
        <taxon>Asteraceae</taxon>
        <taxon>Asteroideae</taxon>
        <taxon>Heliantheae alliance</taxon>
        <taxon>Heliantheae</taxon>
        <taxon>Helianthus</taxon>
    </lineage>
</organism>